<proteinExistence type="predicted"/>
<protein>
    <submittedName>
        <fullName evidence="1">Uncharacterized protein</fullName>
    </submittedName>
</protein>
<evidence type="ECO:0000313" key="1">
    <source>
        <dbReference type="EMBL" id="TSC92951.1"/>
    </source>
</evidence>
<dbReference type="EMBL" id="VMGN01000057">
    <property type="protein sequence ID" value="TSC92951.1"/>
    <property type="molecule type" value="Genomic_DNA"/>
</dbReference>
<sequence length="111" mass="12834">IRNNWMLIKISFTQRQLNVSDATGYVLFPLAGKFERFAEEVAKMADITESNMVGEIKYWIDEEKDIFETFLVELIGDGNPTIEISRNRKNFVPKTYFRSFAPTSGRQPAYA</sequence>
<evidence type="ECO:0000313" key="2">
    <source>
        <dbReference type="Proteomes" id="UP000316495"/>
    </source>
</evidence>
<feature type="non-terminal residue" evidence="1">
    <location>
        <position position="1"/>
    </location>
</feature>
<organism evidence="1 2">
    <name type="scientific">Candidatus Berkelbacteria bacterium Athens1014_28</name>
    <dbReference type="NCBI Taxonomy" id="2017145"/>
    <lineage>
        <taxon>Bacteria</taxon>
        <taxon>Candidatus Berkelbacteria</taxon>
    </lineage>
</organism>
<accession>A0A554LJA7</accession>
<dbReference type="Proteomes" id="UP000316495">
    <property type="component" value="Unassembled WGS sequence"/>
</dbReference>
<name>A0A554LJA7_9BACT</name>
<dbReference type="AlphaFoldDB" id="A0A554LJA7"/>
<reference evidence="1 2" key="1">
    <citation type="submission" date="2017-07" db="EMBL/GenBank/DDBJ databases">
        <title>Mechanisms for carbon and nitrogen cycling indicate functional differentiation within the Candidate Phyla Radiation.</title>
        <authorList>
            <person name="Danczak R.E."/>
            <person name="Johnston M.D."/>
            <person name="Kenah C."/>
            <person name="Slattery M."/>
            <person name="Wrighton K.C."/>
            <person name="Wilkins M.J."/>
        </authorList>
    </citation>
    <scope>NUCLEOTIDE SEQUENCE [LARGE SCALE GENOMIC DNA]</scope>
    <source>
        <strain evidence="1">Athens1014_28</strain>
    </source>
</reference>
<comment type="caution">
    <text evidence="1">The sequence shown here is derived from an EMBL/GenBank/DDBJ whole genome shotgun (WGS) entry which is preliminary data.</text>
</comment>
<gene>
    <name evidence="1" type="ORF">Athens101428_765</name>
</gene>